<dbReference type="InterPro" id="IPR003593">
    <property type="entry name" value="AAA+_ATPase"/>
</dbReference>
<reference evidence="12 13" key="1">
    <citation type="submission" date="2016-10" db="EMBL/GenBank/DDBJ databases">
        <authorList>
            <person name="Varghese N."/>
            <person name="Submissions S."/>
        </authorList>
    </citation>
    <scope>NUCLEOTIDE SEQUENCE [LARGE SCALE GENOMIC DNA]</scope>
    <source>
        <strain evidence="12 13">DSM 9169</strain>
    </source>
</reference>
<feature type="transmembrane region" description="Helical" evidence="10">
    <location>
        <begin position="656"/>
        <end position="678"/>
    </location>
</feature>
<dbReference type="InterPro" id="IPR015856">
    <property type="entry name" value="ABC_transpr_CbiO/EcfA_su"/>
</dbReference>
<dbReference type="SUPFAM" id="SSF52540">
    <property type="entry name" value="P-loop containing nucleoside triphosphate hydrolases"/>
    <property type="match status" value="2"/>
</dbReference>
<dbReference type="Proteomes" id="UP000198976">
    <property type="component" value="Chromosome I"/>
</dbReference>
<feature type="transmembrane region" description="Helical" evidence="10">
    <location>
        <begin position="497"/>
        <end position="516"/>
    </location>
</feature>
<evidence type="ECO:0000256" key="1">
    <source>
        <dbReference type="ARBA" id="ARBA00004141"/>
    </source>
</evidence>
<evidence type="ECO:0000313" key="13">
    <source>
        <dbReference type="Proteomes" id="UP000198976"/>
    </source>
</evidence>
<evidence type="ECO:0000256" key="7">
    <source>
        <dbReference type="ARBA" id="ARBA00022989"/>
    </source>
</evidence>
<dbReference type="InterPro" id="IPR017871">
    <property type="entry name" value="ABC_transporter-like_CS"/>
</dbReference>
<dbReference type="CDD" id="cd03225">
    <property type="entry name" value="ABC_cobalt_CbiO_domain1"/>
    <property type="match status" value="1"/>
</dbReference>
<dbReference type="InterPro" id="IPR003439">
    <property type="entry name" value="ABC_transporter-like_ATP-bd"/>
</dbReference>
<keyword evidence="4 10" id="KW-0812">Transmembrane</keyword>
<evidence type="ECO:0000256" key="10">
    <source>
        <dbReference type="SAM" id="Phobius"/>
    </source>
</evidence>
<accession>A0ABY0V562</accession>
<dbReference type="Pfam" id="PF00005">
    <property type="entry name" value="ABC_tran"/>
    <property type="match status" value="2"/>
</dbReference>
<dbReference type="PANTHER" id="PTHR43553">
    <property type="entry name" value="HEAVY METAL TRANSPORTER"/>
    <property type="match status" value="1"/>
</dbReference>
<dbReference type="SMART" id="SM00382">
    <property type="entry name" value="AAA"/>
    <property type="match status" value="2"/>
</dbReference>
<keyword evidence="3" id="KW-0813">Transport</keyword>
<keyword evidence="6" id="KW-0067">ATP-binding</keyword>
<sequence>MLSVESLAVISDGGQTIVGPISFQVARGQLCVLSGEHGSGKTLYARAMSGLLPSSLHVSGHVQCDEVVYVGEDADSQVATLSVLDETASSLEYLLLPPVEVKKRCQWALRAMELEGLEARNPWTLSGGERQRLALASAIARRPDVLVLDNPCSNIDKAGRDTVYHVLRQLADDGIAVVLCENRTLKPQWADSLVALPRPRQPHRAREPVSFEHAHGALKGPAISLRNITCGHDPVRLDAVSLDLQPGHIYMLTGPNGCGKTTLMAVIAGAVKPDGGQITVNGRRVRRLPDGMLDWAQQNPERQFVLNTVEEELNSAFVRSDSKGPLSPQDLAVLPQLFGLTDLLGESPYSLSGNRKRALGIVLCLLSNRPLVVLDEPTANFNQSQVLGTVLKAYARNGGIVVVSSHDEELLPRDVSVDMSRTHTRVNSEVKSDEHGPVRSRRRPADATVPLNPVTAIGVLIGLIVLGIVLPHAEAVAALSAGALLAAVPFHRNWRTFVFHAVAATCAGLAFSLMALRGSWYVGATLDVARIARHGALGSLILAASLWAGSATTVTQLADAVSQRLKVPYTYCSIMLSGVSIAQYLHNTQPFIAAAVRLRNVKAGSAFNAALTRILLPVRYAFPLFVESIRYSKRLNDTLESRGFGRFSKKTYRHTYLWRLRDPITILLIFLAIVISIWI</sequence>
<feature type="region of interest" description="Disordered" evidence="9">
    <location>
        <begin position="422"/>
        <end position="445"/>
    </location>
</feature>
<keyword evidence="5" id="KW-0547">Nucleotide-binding</keyword>
<evidence type="ECO:0000313" key="12">
    <source>
        <dbReference type="EMBL" id="SDT86081.1"/>
    </source>
</evidence>
<dbReference type="CDD" id="cd16914">
    <property type="entry name" value="EcfT"/>
    <property type="match status" value="1"/>
</dbReference>
<organism evidence="12 13">
    <name type="scientific">Schaalia radingae</name>
    <dbReference type="NCBI Taxonomy" id="131110"/>
    <lineage>
        <taxon>Bacteria</taxon>
        <taxon>Bacillati</taxon>
        <taxon>Actinomycetota</taxon>
        <taxon>Actinomycetes</taxon>
        <taxon>Actinomycetales</taxon>
        <taxon>Actinomycetaceae</taxon>
        <taxon>Schaalia</taxon>
    </lineage>
</organism>
<dbReference type="PANTHER" id="PTHR43553:SF24">
    <property type="entry name" value="ENERGY-COUPLING FACTOR TRANSPORTER ATP-BINDING PROTEIN ECFA1"/>
    <property type="match status" value="1"/>
</dbReference>
<evidence type="ECO:0000256" key="3">
    <source>
        <dbReference type="ARBA" id="ARBA00022448"/>
    </source>
</evidence>
<keyword evidence="8 10" id="KW-0472">Membrane</keyword>
<comment type="similarity">
    <text evidence="2">Belongs to the ABC transporter superfamily.</text>
</comment>
<dbReference type="InterPro" id="IPR027417">
    <property type="entry name" value="P-loop_NTPase"/>
</dbReference>
<dbReference type="PROSITE" id="PS00211">
    <property type="entry name" value="ABC_TRANSPORTER_1"/>
    <property type="match status" value="1"/>
</dbReference>
<protein>
    <submittedName>
        <fullName evidence="12">ABC-type glutathione transport system ATPase component, contains duplicated ATPase domain</fullName>
    </submittedName>
</protein>
<gene>
    <name evidence="12" type="ORF">SAMN04489714_0242</name>
</gene>
<evidence type="ECO:0000256" key="9">
    <source>
        <dbReference type="SAM" id="MobiDB-lite"/>
    </source>
</evidence>
<feature type="transmembrane region" description="Helical" evidence="10">
    <location>
        <begin position="475"/>
        <end position="490"/>
    </location>
</feature>
<evidence type="ECO:0000256" key="2">
    <source>
        <dbReference type="ARBA" id="ARBA00005417"/>
    </source>
</evidence>
<name>A0ABY0V562_9ACTO</name>
<dbReference type="Gene3D" id="3.40.50.300">
    <property type="entry name" value="P-loop containing nucleotide triphosphate hydrolases"/>
    <property type="match status" value="2"/>
</dbReference>
<dbReference type="InterPro" id="IPR003339">
    <property type="entry name" value="ABC/ECF_trnsptr_transmembrane"/>
</dbReference>
<keyword evidence="13" id="KW-1185">Reference proteome</keyword>
<proteinExistence type="inferred from homology"/>
<evidence type="ECO:0000256" key="4">
    <source>
        <dbReference type="ARBA" id="ARBA00022692"/>
    </source>
</evidence>
<feature type="transmembrane region" description="Helical" evidence="10">
    <location>
        <begin position="536"/>
        <end position="555"/>
    </location>
</feature>
<dbReference type="RefSeq" id="WP_092648171.1">
    <property type="nucleotide sequence ID" value="NZ_LT629792.1"/>
</dbReference>
<evidence type="ECO:0000256" key="5">
    <source>
        <dbReference type="ARBA" id="ARBA00022741"/>
    </source>
</evidence>
<dbReference type="PROSITE" id="PS50893">
    <property type="entry name" value="ABC_TRANSPORTER_2"/>
    <property type="match status" value="2"/>
</dbReference>
<evidence type="ECO:0000256" key="6">
    <source>
        <dbReference type="ARBA" id="ARBA00022840"/>
    </source>
</evidence>
<dbReference type="InterPro" id="IPR050095">
    <property type="entry name" value="ECF_ABC_transporter_ATP-bd"/>
</dbReference>
<feature type="compositionally biased region" description="Basic and acidic residues" evidence="9">
    <location>
        <begin position="426"/>
        <end position="437"/>
    </location>
</feature>
<feature type="domain" description="ABC transporter" evidence="11">
    <location>
        <begin position="2"/>
        <end position="223"/>
    </location>
</feature>
<keyword evidence="7 10" id="KW-1133">Transmembrane helix</keyword>
<evidence type="ECO:0000259" key="11">
    <source>
        <dbReference type="PROSITE" id="PS50893"/>
    </source>
</evidence>
<comment type="subcellular location">
    <subcellularLocation>
        <location evidence="1">Membrane</location>
        <topology evidence="1">Multi-pass membrane protein</topology>
    </subcellularLocation>
</comment>
<evidence type="ECO:0000256" key="8">
    <source>
        <dbReference type="ARBA" id="ARBA00023136"/>
    </source>
</evidence>
<feature type="domain" description="ABC transporter" evidence="11">
    <location>
        <begin position="218"/>
        <end position="454"/>
    </location>
</feature>
<dbReference type="EMBL" id="LT629792">
    <property type="protein sequence ID" value="SDT86081.1"/>
    <property type="molecule type" value="Genomic_DNA"/>
</dbReference>